<dbReference type="Proteomes" id="UP001558613">
    <property type="component" value="Unassembled WGS sequence"/>
</dbReference>
<evidence type="ECO:0000256" key="1">
    <source>
        <dbReference type="SAM" id="Phobius"/>
    </source>
</evidence>
<evidence type="ECO:0000313" key="5">
    <source>
        <dbReference type="Proteomes" id="UP001558613"/>
    </source>
</evidence>
<dbReference type="InterPro" id="IPR003599">
    <property type="entry name" value="Ig_sub"/>
</dbReference>
<proteinExistence type="predicted"/>
<dbReference type="PANTHER" id="PTHR21063">
    <property type="entry name" value="LFA-3"/>
    <property type="match status" value="1"/>
</dbReference>
<evidence type="ECO:0000313" key="4">
    <source>
        <dbReference type="EMBL" id="KAL1251735.1"/>
    </source>
</evidence>
<feature type="transmembrane region" description="Helical" evidence="1">
    <location>
        <begin position="246"/>
        <end position="266"/>
    </location>
</feature>
<dbReference type="PANTHER" id="PTHR21063:SF4">
    <property type="entry name" value="CD48 ANTIGEN-RELATED"/>
    <property type="match status" value="1"/>
</dbReference>
<accession>A0ABR3LFU9</accession>
<keyword evidence="1" id="KW-0812">Transmembrane</keyword>
<feature type="chain" id="PRO_5046578977" description="Immunoglobulin domain-containing protein" evidence="2">
    <location>
        <begin position="22"/>
        <end position="267"/>
    </location>
</feature>
<dbReference type="InterPro" id="IPR013106">
    <property type="entry name" value="Ig_V-set"/>
</dbReference>
<feature type="domain" description="Immunoglobulin" evidence="3">
    <location>
        <begin position="130"/>
        <end position="233"/>
    </location>
</feature>
<feature type="domain" description="Immunoglobulin" evidence="3">
    <location>
        <begin position="23"/>
        <end position="125"/>
    </location>
</feature>
<dbReference type="SMART" id="SM00409">
    <property type="entry name" value="IG"/>
    <property type="match status" value="2"/>
</dbReference>
<keyword evidence="1" id="KW-1133">Transmembrane helix</keyword>
<comment type="caution">
    <text evidence="4">The sequence shown here is derived from an EMBL/GenBank/DDBJ whole genome shotgun (WGS) entry which is preliminary data.</text>
</comment>
<gene>
    <name evidence="4" type="ORF">QQF64_019531</name>
</gene>
<dbReference type="SUPFAM" id="SSF48726">
    <property type="entry name" value="Immunoglobulin"/>
    <property type="match status" value="2"/>
</dbReference>
<feature type="signal peptide" evidence="2">
    <location>
        <begin position="1"/>
        <end position="21"/>
    </location>
</feature>
<sequence>MKRFILIAVWVLQSGASGVVADSVLMIVMEEDSVTLYTDVKTNEQEKIKWFFNDTRIAQISDLSKTCTDVQCKGGPERFRDRLKLDNQTGSLTITNIKATDSGFYKLQIITSNSLSGKIFQVTVQEMANMKTKTVREGETITLNPVVVKNTDDLMTWYFNDTLIAEIARDPSKISTADEFEDPDGRFRDRLKVNHQTGSLTITNTITTDSGLYRFEHIANSSSICRQYSIRIISEKSLSGTGSSGIMFLVIAEVCVGVVLVAGVTVV</sequence>
<protein>
    <recommendedName>
        <fullName evidence="3">Immunoglobulin domain-containing protein</fullName>
    </recommendedName>
</protein>
<evidence type="ECO:0000259" key="3">
    <source>
        <dbReference type="SMART" id="SM00409"/>
    </source>
</evidence>
<keyword evidence="5" id="KW-1185">Reference proteome</keyword>
<organism evidence="4 5">
    <name type="scientific">Cirrhinus molitorella</name>
    <name type="common">mud carp</name>
    <dbReference type="NCBI Taxonomy" id="172907"/>
    <lineage>
        <taxon>Eukaryota</taxon>
        <taxon>Metazoa</taxon>
        <taxon>Chordata</taxon>
        <taxon>Craniata</taxon>
        <taxon>Vertebrata</taxon>
        <taxon>Euteleostomi</taxon>
        <taxon>Actinopterygii</taxon>
        <taxon>Neopterygii</taxon>
        <taxon>Teleostei</taxon>
        <taxon>Ostariophysi</taxon>
        <taxon>Cypriniformes</taxon>
        <taxon>Cyprinidae</taxon>
        <taxon>Labeoninae</taxon>
        <taxon>Labeonini</taxon>
        <taxon>Cirrhinus</taxon>
    </lineage>
</organism>
<dbReference type="Gene3D" id="2.60.40.10">
    <property type="entry name" value="Immunoglobulins"/>
    <property type="match status" value="2"/>
</dbReference>
<evidence type="ECO:0000256" key="2">
    <source>
        <dbReference type="SAM" id="SignalP"/>
    </source>
</evidence>
<dbReference type="InterPro" id="IPR013783">
    <property type="entry name" value="Ig-like_fold"/>
</dbReference>
<keyword evidence="1" id="KW-0472">Membrane</keyword>
<keyword evidence="2" id="KW-0732">Signal</keyword>
<name>A0ABR3LFU9_9TELE</name>
<dbReference type="InterPro" id="IPR036179">
    <property type="entry name" value="Ig-like_dom_sf"/>
</dbReference>
<dbReference type="Pfam" id="PF07686">
    <property type="entry name" value="V-set"/>
    <property type="match status" value="2"/>
</dbReference>
<dbReference type="EMBL" id="JAYMGO010000022">
    <property type="protein sequence ID" value="KAL1251735.1"/>
    <property type="molecule type" value="Genomic_DNA"/>
</dbReference>
<reference evidence="4 5" key="1">
    <citation type="submission" date="2023-09" db="EMBL/GenBank/DDBJ databases">
        <authorList>
            <person name="Wang M."/>
        </authorList>
    </citation>
    <scope>NUCLEOTIDE SEQUENCE [LARGE SCALE GENOMIC DNA]</scope>
    <source>
        <strain evidence="4">GT-2023</strain>
        <tissue evidence="4">Liver</tissue>
    </source>
</reference>